<keyword evidence="4" id="KW-1185">Reference proteome</keyword>
<feature type="domain" description="Putative T7SS secretion signal" evidence="2">
    <location>
        <begin position="1"/>
        <end position="113"/>
    </location>
</feature>
<dbReference type="Proteomes" id="UP001304298">
    <property type="component" value="Unassembled WGS sequence"/>
</dbReference>
<feature type="region of interest" description="Disordered" evidence="1">
    <location>
        <begin position="204"/>
        <end position="227"/>
    </location>
</feature>
<proteinExistence type="predicted"/>
<organism evidence="3 4">
    <name type="scientific">Amycolatopsis heterodermiae</name>
    <dbReference type="NCBI Taxonomy" id="3110235"/>
    <lineage>
        <taxon>Bacteria</taxon>
        <taxon>Bacillati</taxon>
        <taxon>Actinomycetota</taxon>
        <taxon>Actinomycetes</taxon>
        <taxon>Pseudonocardiales</taxon>
        <taxon>Pseudonocardiaceae</taxon>
        <taxon>Amycolatopsis</taxon>
    </lineage>
</organism>
<gene>
    <name evidence="3" type="ORF">VA596_03110</name>
</gene>
<protein>
    <recommendedName>
        <fullName evidence="2">Putative T7SS secretion signal domain-containing protein</fullName>
    </recommendedName>
</protein>
<evidence type="ECO:0000256" key="1">
    <source>
        <dbReference type="SAM" id="MobiDB-lite"/>
    </source>
</evidence>
<dbReference type="EMBL" id="JAYFSI010000001">
    <property type="protein sequence ID" value="MEA5358512.1"/>
    <property type="molecule type" value="Genomic_DNA"/>
</dbReference>
<dbReference type="Pfam" id="PF21725">
    <property type="entry name" value="T7SS_signal"/>
    <property type="match status" value="1"/>
</dbReference>
<evidence type="ECO:0000313" key="4">
    <source>
        <dbReference type="Proteomes" id="UP001304298"/>
    </source>
</evidence>
<reference evidence="3 4" key="1">
    <citation type="submission" date="2023-12" db="EMBL/GenBank/DDBJ databases">
        <title>Amycolatopsis sp. V23-08.</title>
        <authorList>
            <person name="Somphong A."/>
        </authorList>
    </citation>
    <scope>NUCLEOTIDE SEQUENCE [LARGE SCALE GENOMIC DNA]</scope>
    <source>
        <strain evidence="3 4">V23-08</strain>
    </source>
</reference>
<evidence type="ECO:0000259" key="2">
    <source>
        <dbReference type="Pfam" id="PF21725"/>
    </source>
</evidence>
<comment type="caution">
    <text evidence="3">The sequence shown here is derived from an EMBL/GenBank/DDBJ whole genome shotgun (WGS) entry which is preliminary data.</text>
</comment>
<dbReference type="InterPro" id="IPR049082">
    <property type="entry name" value="T7SS_signal"/>
</dbReference>
<name>A0ABU5QX56_9PSEU</name>
<evidence type="ECO:0000313" key="3">
    <source>
        <dbReference type="EMBL" id="MEA5358512.1"/>
    </source>
</evidence>
<accession>A0ABU5QX56</accession>
<sequence>MDNAALALTDFANCLTWAQGQAAEAIAQWQQGDHATQQAKTDHDRAVADADAKTRVNAQHGDPTVVQAPPFTDPGEAQRQAARDIRNRARQQLANVGGLTADALRYEGGVAPQDSRKQADANFFGGIWDSIKGAGEGLYQILADPAEVVASMAHNIAHPIDTFKEMVAWDDWANGHGDRALGKITGNMLVGFTAFGLGKVLKEGAPRHGEHEPDSDGTVPGESDNPDVLTSFAPTDVSKVKDHLARPGLDHFGPNDVMLDRIGKALAEGKPLSEAQTNFMRHESLEAKLMDGGMGYEEAHAEALQTHPPGKNYDPDVIDQEPLFGPWWRKMNGLGPR</sequence>
<feature type="compositionally biased region" description="Basic and acidic residues" evidence="1">
    <location>
        <begin position="204"/>
        <end position="214"/>
    </location>
</feature>